<evidence type="ECO:0000313" key="1">
    <source>
        <dbReference type="EMBL" id="TNN56518.1"/>
    </source>
</evidence>
<dbReference type="EMBL" id="SRLO01000426">
    <property type="protein sequence ID" value="TNN56518.1"/>
    <property type="molecule type" value="Genomic_DNA"/>
</dbReference>
<dbReference type="Proteomes" id="UP000314294">
    <property type="component" value="Unassembled WGS sequence"/>
</dbReference>
<comment type="caution">
    <text evidence="1">The sequence shown here is derived from an EMBL/GenBank/DDBJ whole genome shotgun (WGS) entry which is preliminary data.</text>
</comment>
<keyword evidence="2" id="KW-1185">Reference proteome</keyword>
<sequence length="157" mass="16733">MCPADPPGDSHRRGLVEVNVTVSTCDCGDAREVDSAKDHGPDEAEDEAMVAVHDVVGAHVLQVDPLLFEELQSLVHVLQTVDAHSAFVRDLYKTYPNLRFGQGASYKSLAGQPLQQFDEHAPVPQVQVEVGDAAADPGQDGVDPLGEGLLLNSLALI</sequence>
<organism evidence="1 2">
    <name type="scientific">Liparis tanakae</name>
    <name type="common">Tanaka's snailfish</name>
    <dbReference type="NCBI Taxonomy" id="230148"/>
    <lineage>
        <taxon>Eukaryota</taxon>
        <taxon>Metazoa</taxon>
        <taxon>Chordata</taxon>
        <taxon>Craniata</taxon>
        <taxon>Vertebrata</taxon>
        <taxon>Euteleostomi</taxon>
        <taxon>Actinopterygii</taxon>
        <taxon>Neopterygii</taxon>
        <taxon>Teleostei</taxon>
        <taxon>Neoteleostei</taxon>
        <taxon>Acanthomorphata</taxon>
        <taxon>Eupercaria</taxon>
        <taxon>Perciformes</taxon>
        <taxon>Cottioidei</taxon>
        <taxon>Cottales</taxon>
        <taxon>Liparidae</taxon>
        <taxon>Liparis</taxon>
    </lineage>
</organism>
<gene>
    <name evidence="1" type="ORF">EYF80_033244</name>
</gene>
<dbReference type="OrthoDB" id="10588165at2759"/>
<name>A0A4Z2GS80_9TELE</name>
<dbReference type="AlphaFoldDB" id="A0A4Z2GS80"/>
<accession>A0A4Z2GS80</accession>
<proteinExistence type="predicted"/>
<evidence type="ECO:0000313" key="2">
    <source>
        <dbReference type="Proteomes" id="UP000314294"/>
    </source>
</evidence>
<reference evidence="1 2" key="1">
    <citation type="submission" date="2019-03" db="EMBL/GenBank/DDBJ databases">
        <title>First draft genome of Liparis tanakae, snailfish: a comprehensive survey of snailfish specific genes.</title>
        <authorList>
            <person name="Kim W."/>
            <person name="Song I."/>
            <person name="Jeong J.-H."/>
            <person name="Kim D."/>
            <person name="Kim S."/>
            <person name="Ryu S."/>
            <person name="Song J.Y."/>
            <person name="Lee S.K."/>
        </authorList>
    </citation>
    <scope>NUCLEOTIDE SEQUENCE [LARGE SCALE GENOMIC DNA]</scope>
    <source>
        <tissue evidence="1">Muscle</tissue>
    </source>
</reference>
<protein>
    <submittedName>
        <fullName evidence="1">Uncharacterized protein</fullName>
    </submittedName>
</protein>